<dbReference type="EMBL" id="PKJT01000013">
    <property type="protein sequence ID" value="PKZ80753.1"/>
    <property type="molecule type" value="Genomic_DNA"/>
</dbReference>
<proteinExistence type="predicted"/>
<accession>A0AAX0VIC2</accession>
<dbReference type="InterPro" id="IPR058248">
    <property type="entry name" value="Lxx211020-like"/>
</dbReference>
<dbReference type="InterPro" id="IPR036182">
    <property type="entry name" value="PCuAC_sf"/>
</dbReference>
<reference evidence="3 4" key="1">
    <citation type="submission" date="2017-12" db="EMBL/GenBank/DDBJ databases">
        <title>Phylogenetic diversity of female urinary microbiome.</title>
        <authorList>
            <person name="Thomas-White K."/>
            <person name="Wolfe A.J."/>
        </authorList>
    </citation>
    <scope>NUCLEOTIDE SEQUENCE [LARGE SCALE GENOMIC DNA]</scope>
    <source>
        <strain evidence="3 4">UMB0038</strain>
    </source>
</reference>
<protein>
    <submittedName>
        <fullName evidence="3">Copper chaperone PCu(A)C</fullName>
    </submittedName>
</protein>
<comment type="caution">
    <text evidence="3">The sequence shown here is derived from an EMBL/GenBank/DDBJ whole genome shotgun (WGS) entry which is preliminary data.</text>
</comment>
<dbReference type="PROSITE" id="PS51257">
    <property type="entry name" value="PROKAR_LIPOPROTEIN"/>
    <property type="match status" value="1"/>
</dbReference>
<dbReference type="InterPro" id="IPR007410">
    <property type="entry name" value="LpqE-like"/>
</dbReference>
<sequence>MTTTSPRAPRRLGAAAVLAVAALGLTACAGDDAGSAPSASDASSVAPATDAAPASDASPAASTADGQAAGLTITDPWTKATEEGMTGSFGMLENPSDQDLHIVGVRSELGETVELHEMVSGEDGQMVMQQSPDGFTVPAGGSLELAPGGNHVMFMGLTDPIEPGEDVTYDLELEDGSTLEVTSVVRPFTGANESYHGGESHESEDHADH</sequence>
<dbReference type="Pfam" id="PF04314">
    <property type="entry name" value="PCuAC"/>
    <property type="match status" value="1"/>
</dbReference>
<evidence type="ECO:0000256" key="2">
    <source>
        <dbReference type="SAM" id="SignalP"/>
    </source>
</evidence>
<name>A0AAX0VIC2_MICLU</name>
<evidence type="ECO:0000256" key="1">
    <source>
        <dbReference type="SAM" id="MobiDB-lite"/>
    </source>
</evidence>
<dbReference type="AlphaFoldDB" id="A0AAX0VIC2"/>
<dbReference type="Proteomes" id="UP000234847">
    <property type="component" value="Unassembled WGS sequence"/>
</dbReference>
<evidence type="ECO:0000313" key="4">
    <source>
        <dbReference type="Proteomes" id="UP000234847"/>
    </source>
</evidence>
<feature type="signal peptide" evidence="2">
    <location>
        <begin position="1"/>
        <end position="29"/>
    </location>
</feature>
<dbReference type="PANTHER" id="PTHR36302:SF1">
    <property type="entry name" value="COPPER CHAPERONE PCU(A)C"/>
    <property type="match status" value="1"/>
</dbReference>
<feature type="region of interest" description="Disordered" evidence="1">
    <location>
        <begin position="30"/>
        <end position="73"/>
    </location>
</feature>
<evidence type="ECO:0000313" key="3">
    <source>
        <dbReference type="EMBL" id="PKZ80753.1"/>
    </source>
</evidence>
<dbReference type="Gene3D" id="2.60.40.1890">
    <property type="entry name" value="PCu(A)C copper chaperone"/>
    <property type="match status" value="1"/>
</dbReference>
<dbReference type="RefSeq" id="WP_036339778.1">
    <property type="nucleotide sequence ID" value="NZ_JASOYJ010000003.1"/>
</dbReference>
<feature type="compositionally biased region" description="Low complexity" evidence="1">
    <location>
        <begin position="30"/>
        <end position="65"/>
    </location>
</feature>
<feature type="chain" id="PRO_5043623192" evidence="2">
    <location>
        <begin position="30"/>
        <end position="209"/>
    </location>
</feature>
<gene>
    <name evidence="3" type="ORF">CYJ95_10315</name>
</gene>
<keyword evidence="2" id="KW-0732">Signal</keyword>
<dbReference type="PANTHER" id="PTHR36302">
    <property type="entry name" value="BLR7088 PROTEIN"/>
    <property type="match status" value="1"/>
</dbReference>
<feature type="compositionally biased region" description="Basic and acidic residues" evidence="1">
    <location>
        <begin position="196"/>
        <end position="209"/>
    </location>
</feature>
<organism evidence="3 4">
    <name type="scientific">Micrococcus luteus</name>
    <name type="common">Micrococcus lysodeikticus</name>
    <dbReference type="NCBI Taxonomy" id="1270"/>
    <lineage>
        <taxon>Bacteria</taxon>
        <taxon>Bacillati</taxon>
        <taxon>Actinomycetota</taxon>
        <taxon>Actinomycetes</taxon>
        <taxon>Micrococcales</taxon>
        <taxon>Micrococcaceae</taxon>
        <taxon>Micrococcus</taxon>
    </lineage>
</organism>
<dbReference type="SUPFAM" id="SSF110087">
    <property type="entry name" value="DR1885-like metal-binding protein"/>
    <property type="match status" value="1"/>
</dbReference>
<feature type="region of interest" description="Disordered" evidence="1">
    <location>
        <begin position="190"/>
        <end position="209"/>
    </location>
</feature>